<dbReference type="InterPro" id="IPR009045">
    <property type="entry name" value="Zn_M74/Hedgehog-like"/>
</dbReference>
<evidence type="ECO:0008006" key="3">
    <source>
        <dbReference type="Google" id="ProtNLM"/>
    </source>
</evidence>
<protein>
    <recommendedName>
        <fullName evidence="3">Penicillin-insensitive murein endopeptidase</fullName>
    </recommendedName>
</protein>
<reference evidence="1 2" key="1">
    <citation type="submission" date="2019-02" db="EMBL/GenBank/DDBJ databases">
        <title>Deep-cultivation of Planctomycetes and their phenomic and genomic characterization uncovers novel biology.</title>
        <authorList>
            <person name="Wiegand S."/>
            <person name="Jogler M."/>
            <person name="Boedeker C."/>
            <person name="Pinto D."/>
            <person name="Vollmers J."/>
            <person name="Rivas-Marin E."/>
            <person name="Kohn T."/>
            <person name="Peeters S.H."/>
            <person name="Heuer A."/>
            <person name="Rast P."/>
            <person name="Oberbeckmann S."/>
            <person name="Bunk B."/>
            <person name="Jeske O."/>
            <person name="Meyerdierks A."/>
            <person name="Storesund J.E."/>
            <person name="Kallscheuer N."/>
            <person name="Luecker S."/>
            <person name="Lage O.M."/>
            <person name="Pohl T."/>
            <person name="Merkel B.J."/>
            <person name="Hornburger P."/>
            <person name="Mueller R.-W."/>
            <person name="Bruemmer F."/>
            <person name="Labrenz M."/>
            <person name="Spormann A.M."/>
            <person name="Op den Camp H."/>
            <person name="Overmann J."/>
            <person name="Amann R."/>
            <person name="Jetten M.S.M."/>
            <person name="Mascher T."/>
            <person name="Medema M.H."/>
            <person name="Devos D.P."/>
            <person name="Kaster A.-K."/>
            <person name="Ovreas L."/>
            <person name="Rohde M."/>
            <person name="Galperin M.Y."/>
            <person name="Jogler C."/>
        </authorList>
    </citation>
    <scope>NUCLEOTIDE SEQUENCE [LARGE SCALE GENOMIC DNA]</scope>
    <source>
        <strain evidence="1 2">ElP</strain>
    </source>
</reference>
<dbReference type="KEGG" id="tpla:ElP_29090"/>
<accession>A0A518H2D1</accession>
<evidence type="ECO:0000313" key="2">
    <source>
        <dbReference type="Proteomes" id="UP000317835"/>
    </source>
</evidence>
<proteinExistence type="predicted"/>
<dbReference type="EMBL" id="CP036426">
    <property type="protein sequence ID" value="QDV35012.1"/>
    <property type="molecule type" value="Genomic_DNA"/>
</dbReference>
<dbReference type="Proteomes" id="UP000317835">
    <property type="component" value="Chromosome"/>
</dbReference>
<dbReference type="SUPFAM" id="SSF55166">
    <property type="entry name" value="Hedgehog/DD-peptidase"/>
    <property type="match status" value="1"/>
</dbReference>
<evidence type="ECO:0000313" key="1">
    <source>
        <dbReference type="EMBL" id="QDV35012.1"/>
    </source>
</evidence>
<dbReference type="Gene3D" id="3.30.1380.10">
    <property type="match status" value="1"/>
</dbReference>
<organism evidence="1 2">
    <name type="scientific">Tautonia plasticadhaerens</name>
    <dbReference type="NCBI Taxonomy" id="2527974"/>
    <lineage>
        <taxon>Bacteria</taxon>
        <taxon>Pseudomonadati</taxon>
        <taxon>Planctomycetota</taxon>
        <taxon>Planctomycetia</taxon>
        <taxon>Isosphaerales</taxon>
        <taxon>Isosphaeraceae</taxon>
        <taxon>Tautonia</taxon>
    </lineage>
</organism>
<gene>
    <name evidence="1" type="ORF">ElP_29090</name>
</gene>
<name>A0A518H2D1_9BACT</name>
<dbReference type="RefSeq" id="WP_197446980.1">
    <property type="nucleotide sequence ID" value="NZ_CP036426.1"/>
</dbReference>
<dbReference type="AlphaFoldDB" id="A0A518H2D1"/>
<sequence length="312" mass="34709">MARDLTAEAQTLLSAHTGFLSGPDTRSLGAHLSQVALTRPELVYNVLLQIEFRGYPGQVLLDTTRAIADALHPAQLLQMARTTRVGKILLVRMSQILKTPSLADLARNCKVWEALTGPPAPVELSQEVMDFYARLNGQAARVVTFRPEVRWELPRSGPGYETYNRNDLKRGTDAYGYDQVGTRGTVEAVLRLAREWLRAHPDRPLQVGDISRPGGIDTPDHLGHEAGKNVDLRPLRKDSLTGDGARLTYRDRDAYDPDLTREFIRLARRLHPGLSVRFNDPAISGDAEFKAFVRKDGGGGKVHDNHLHLDFP</sequence>
<keyword evidence="2" id="KW-1185">Reference proteome</keyword>